<evidence type="ECO:0000313" key="4">
    <source>
        <dbReference type="EMBL" id="MDQ0341053.1"/>
    </source>
</evidence>
<dbReference type="Proteomes" id="UP001232445">
    <property type="component" value="Unassembled WGS sequence"/>
</dbReference>
<dbReference type="CDD" id="cd02440">
    <property type="entry name" value="AdoMet_MTases"/>
    <property type="match status" value="1"/>
</dbReference>
<evidence type="ECO:0000256" key="1">
    <source>
        <dbReference type="ARBA" id="ARBA00022603"/>
    </source>
</evidence>
<evidence type="ECO:0000313" key="5">
    <source>
        <dbReference type="Proteomes" id="UP001232445"/>
    </source>
</evidence>
<keyword evidence="5" id="KW-1185">Reference proteome</keyword>
<accession>A0ABU0CY36</accession>
<name>A0ABU0CY36_9BACI</name>
<dbReference type="Pfam" id="PF13649">
    <property type="entry name" value="Methyltransf_25"/>
    <property type="match status" value="1"/>
</dbReference>
<keyword evidence="2" id="KW-0808">Transferase</keyword>
<dbReference type="PANTHER" id="PTHR43861:SF1">
    <property type="entry name" value="TRANS-ACONITATE 2-METHYLTRANSFERASE"/>
    <property type="match status" value="1"/>
</dbReference>
<sequence>MDTSWSSKEIARAFEYYEDIPEQLLGYRFIFRQFEELRTTRALILDYGCGPGKVALRYVTQAEHSVLAVDASESMLEIARQRRSHPFINYRLVKNDRLDFVKDDSVDGAMTCYVFINIASEEQIRRIIKEIYRVLKPGAKYIILDTNPDTTGISFSTFRSGESGRQYAYGEQREVRLRLPDHSELILYDYHWPKKMYIEALREAGFSIIDVLEPTLKDIPKQELESFTAEHSCSWMGETEYPPFVIFVARK</sequence>
<dbReference type="Gene3D" id="3.40.50.150">
    <property type="entry name" value="Vaccinia Virus protein VP39"/>
    <property type="match status" value="1"/>
</dbReference>
<dbReference type="InterPro" id="IPR029063">
    <property type="entry name" value="SAM-dependent_MTases_sf"/>
</dbReference>
<proteinExistence type="predicted"/>
<comment type="caution">
    <text evidence="4">The sequence shown here is derived from an EMBL/GenBank/DDBJ whole genome shotgun (WGS) entry which is preliminary data.</text>
</comment>
<gene>
    <name evidence="4" type="ORF">J2S00_003897</name>
</gene>
<reference evidence="4 5" key="1">
    <citation type="submission" date="2023-07" db="EMBL/GenBank/DDBJ databases">
        <title>Genomic Encyclopedia of Type Strains, Phase IV (KMG-IV): sequencing the most valuable type-strain genomes for metagenomic binning, comparative biology and taxonomic classification.</title>
        <authorList>
            <person name="Goeker M."/>
        </authorList>
    </citation>
    <scope>NUCLEOTIDE SEQUENCE [LARGE SCALE GENOMIC DNA]</scope>
    <source>
        <strain evidence="4 5">DSM 17740</strain>
    </source>
</reference>
<dbReference type="SUPFAM" id="SSF53335">
    <property type="entry name" value="S-adenosyl-L-methionine-dependent methyltransferases"/>
    <property type="match status" value="1"/>
</dbReference>
<dbReference type="RefSeq" id="WP_307343696.1">
    <property type="nucleotide sequence ID" value="NZ_JAUSUQ010000029.1"/>
</dbReference>
<dbReference type="PANTHER" id="PTHR43861">
    <property type="entry name" value="TRANS-ACONITATE 2-METHYLTRANSFERASE-RELATED"/>
    <property type="match status" value="1"/>
</dbReference>
<protein>
    <submittedName>
        <fullName evidence="4">Ubiquinone/menaquinone biosynthesis C-methylase UbiE</fullName>
    </submittedName>
</protein>
<feature type="domain" description="Methyltransferase" evidence="3">
    <location>
        <begin position="44"/>
        <end position="138"/>
    </location>
</feature>
<evidence type="ECO:0000256" key="2">
    <source>
        <dbReference type="ARBA" id="ARBA00022679"/>
    </source>
</evidence>
<keyword evidence="4" id="KW-0830">Ubiquinone</keyword>
<dbReference type="InterPro" id="IPR041698">
    <property type="entry name" value="Methyltransf_25"/>
</dbReference>
<evidence type="ECO:0000259" key="3">
    <source>
        <dbReference type="Pfam" id="PF13649"/>
    </source>
</evidence>
<organism evidence="4 5">
    <name type="scientific">Caldalkalibacillus uzonensis</name>
    <dbReference type="NCBI Taxonomy" id="353224"/>
    <lineage>
        <taxon>Bacteria</taxon>
        <taxon>Bacillati</taxon>
        <taxon>Bacillota</taxon>
        <taxon>Bacilli</taxon>
        <taxon>Bacillales</taxon>
        <taxon>Bacillaceae</taxon>
        <taxon>Caldalkalibacillus</taxon>
    </lineage>
</organism>
<dbReference type="EMBL" id="JAUSUQ010000029">
    <property type="protein sequence ID" value="MDQ0341053.1"/>
    <property type="molecule type" value="Genomic_DNA"/>
</dbReference>
<keyword evidence="1" id="KW-0489">Methyltransferase</keyword>